<evidence type="ECO:0000256" key="3">
    <source>
        <dbReference type="ARBA" id="ARBA00022737"/>
    </source>
</evidence>
<evidence type="ECO:0000256" key="2">
    <source>
        <dbReference type="ARBA" id="ARBA00022723"/>
    </source>
</evidence>
<dbReference type="GO" id="GO:0001227">
    <property type="term" value="F:DNA-binding transcription repressor activity, RNA polymerase II-specific"/>
    <property type="evidence" value="ECO:0007669"/>
    <property type="project" value="TreeGrafter"/>
</dbReference>
<evidence type="ECO:0000256" key="10">
    <source>
        <dbReference type="SAM" id="MobiDB-lite"/>
    </source>
</evidence>
<dbReference type="Pfam" id="PF00096">
    <property type="entry name" value="zf-C2H2"/>
    <property type="match status" value="4"/>
</dbReference>
<feature type="domain" description="C2H2-type" evidence="11">
    <location>
        <begin position="551"/>
        <end position="578"/>
    </location>
</feature>
<dbReference type="PROSITE" id="PS50157">
    <property type="entry name" value="ZINC_FINGER_C2H2_2"/>
    <property type="match status" value="11"/>
</dbReference>
<keyword evidence="2" id="KW-0479">Metal-binding</keyword>
<keyword evidence="5" id="KW-0862">Zinc</keyword>
<dbReference type="SUPFAM" id="SSF57667">
    <property type="entry name" value="beta-beta-alpha zinc fingers"/>
    <property type="match status" value="8"/>
</dbReference>
<dbReference type="SMART" id="SM00355">
    <property type="entry name" value="ZnF_C2H2"/>
    <property type="match status" value="13"/>
</dbReference>
<organism evidence="12 13">
    <name type="scientific">Zootermopsis nevadensis</name>
    <name type="common">Dampwood termite</name>
    <dbReference type="NCBI Taxonomy" id="136037"/>
    <lineage>
        <taxon>Eukaryota</taxon>
        <taxon>Metazoa</taxon>
        <taxon>Ecdysozoa</taxon>
        <taxon>Arthropoda</taxon>
        <taxon>Hexapoda</taxon>
        <taxon>Insecta</taxon>
        <taxon>Pterygota</taxon>
        <taxon>Neoptera</taxon>
        <taxon>Polyneoptera</taxon>
        <taxon>Dictyoptera</taxon>
        <taxon>Blattodea</taxon>
        <taxon>Blattoidea</taxon>
        <taxon>Termitoidae</taxon>
        <taxon>Termopsidae</taxon>
        <taxon>Zootermopsis</taxon>
    </lineage>
</organism>
<keyword evidence="6" id="KW-0805">Transcription regulation</keyword>
<evidence type="ECO:0000313" key="13">
    <source>
        <dbReference type="Proteomes" id="UP000027135"/>
    </source>
</evidence>
<feature type="domain" description="C2H2-type" evidence="11">
    <location>
        <begin position="640"/>
        <end position="668"/>
    </location>
</feature>
<keyword evidence="3" id="KW-0677">Repeat</keyword>
<dbReference type="InParanoid" id="A0A067QYF8"/>
<evidence type="ECO:0000256" key="5">
    <source>
        <dbReference type="ARBA" id="ARBA00022833"/>
    </source>
</evidence>
<evidence type="ECO:0000256" key="4">
    <source>
        <dbReference type="ARBA" id="ARBA00022771"/>
    </source>
</evidence>
<feature type="domain" description="C2H2-type" evidence="11">
    <location>
        <begin position="495"/>
        <end position="517"/>
    </location>
</feature>
<feature type="domain" description="C2H2-type" evidence="11">
    <location>
        <begin position="404"/>
        <end position="426"/>
    </location>
</feature>
<dbReference type="InterPro" id="IPR013087">
    <property type="entry name" value="Znf_C2H2_type"/>
</dbReference>
<feature type="domain" description="C2H2-type" evidence="11">
    <location>
        <begin position="612"/>
        <end position="639"/>
    </location>
</feature>
<dbReference type="GO" id="GO:0008270">
    <property type="term" value="F:zinc ion binding"/>
    <property type="evidence" value="ECO:0007669"/>
    <property type="project" value="UniProtKB-KW"/>
</dbReference>
<evidence type="ECO:0000256" key="7">
    <source>
        <dbReference type="ARBA" id="ARBA00023163"/>
    </source>
</evidence>
<dbReference type="FunFam" id="3.30.160.60:FF:002343">
    <property type="entry name" value="Zinc finger protein 33A"/>
    <property type="match status" value="1"/>
</dbReference>
<keyword evidence="13" id="KW-1185">Reference proteome</keyword>
<feature type="domain" description="C2H2-type" evidence="11">
    <location>
        <begin position="118"/>
        <end position="145"/>
    </location>
</feature>
<feature type="compositionally biased region" description="Polar residues" evidence="10">
    <location>
        <begin position="1"/>
        <end position="21"/>
    </location>
</feature>
<dbReference type="GO" id="GO:0005654">
    <property type="term" value="C:nucleoplasm"/>
    <property type="evidence" value="ECO:0007669"/>
    <property type="project" value="TreeGrafter"/>
</dbReference>
<keyword evidence="7" id="KW-0804">Transcription</keyword>
<dbReference type="FunFam" id="3.30.160.60:FF:000446">
    <property type="entry name" value="Zinc finger protein"/>
    <property type="match status" value="1"/>
</dbReference>
<dbReference type="FunFam" id="3.30.160.60:FF:000065">
    <property type="entry name" value="B-cell CLL/lymphoma 6, member B"/>
    <property type="match status" value="1"/>
</dbReference>
<dbReference type="Gene3D" id="3.30.160.60">
    <property type="entry name" value="Classic Zinc Finger"/>
    <property type="match status" value="8"/>
</dbReference>
<dbReference type="Proteomes" id="UP000027135">
    <property type="component" value="Unassembled WGS sequence"/>
</dbReference>
<keyword evidence="8" id="KW-0539">Nucleus</keyword>
<proteinExistence type="predicted"/>
<protein>
    <recommendedName>
        <fullName evidence="11">C2H2-type domain-containing protein</fullName>
    </recommendedName>
</protein>
<dbReference type="FunFam" id="3.30.160.60:FF:000100">
    <property type="entry name" value="Zinc finger 45-like"/>
    <property type="match status" value="1"/>
</dbReference>
<dbReference type="InterPro" id="IPR036236">
    <property type="entry name" value="Znf_C2H2_sf"/>
</dbReference>
<evidence type="ECO:0000256" key="9">
    <source>
        <dbReference type="PROSITE-ProRule" id="PRU00042"/>
    </source>
</evidence>
<feature type="domain" description="C2H2-type" evidence="11">
    <location>
        <begin position="584"/>
        <end position="611"/>
    </location>
</feature>
<dbReference type="PROSITE" id="PS00028">
    <property type="entry name" value="ZINC_FINGER_C2H2_1"/>
    <property type="match status" value="12"/>
</dbReference>
<keyword evidence="4 9" id="KW-0863">Zinc-finger</keyword>
<accession>A0A067QYF8</accession>
<dbReference type="FunFam" id="3.30.160.60:FF:000110">
    <property type="entry name" value="Zinc finger protein-like"/>
    <property type="match status" value="1"/>
</dbReference>
<evidence type="ECO:0000256" key="6">
    <source>
        <dbReference type="ARBA" id="ARBA00023015"/>
    </source>
</evidence>
<feature type="domain" description="C2H2-type" evidence="11">
    <location>
        <begin position="174"/>
        <end position="197"/>
    </location>
</feature>
<reference evidence="12 13" key="1">
    <citation type="journal article" date="2014" name="Nat. Commun.">
        <title>Molecular traces of alternative social organization in a termite genome.</title>
        <authorList>
            <person name="Terrapon N."/>
            <person name="Li C."/>
            <person name="Robertson H.M."/>
            <person name="Ji L."/>
            <person name="Meng X."/>
            <person name="Booth W."/>
            <person name="Chen Z."/>
            <person name="Childers C.P."/>
            <person name="Glastad K.M."/>
            <person name="Gokhale K."/>
            <person name="Gowin J."/>
            <person name="Gronenberg W."/>
            <person name="Hermansen R.A."/>
            <person name="Hu H."/>
            <person name="Hunt B.G."/>
            <person name="Huylmans A.K."/>
            <person name="Khalil S.M."/>
            <person name="Mitchell R.D."/>
            <person name="Munoz-Torres M.C."/>
            <person name="Mustard J.A."/>
            <person name="Pan H."/>
            <person name="Reese J.T."/>
            <person name="Scharf M.E."/>
            <person name="Sun F."/>
            <person name="Vogel H."/>
            <person name="Xiao J."/>
            <person name="Yang W."/>
            <person name="Yang Z."/>
            <person name="Yang Z."/>
            <person name="Zhou J."/>
            <person name="Zhu J."/>
            <person name="Brent C.S."/>
            <person name="Elsik C.G."/>
            <person name="Goodisman M.A."/>
            <person name="Liberles D.A."/>
            <person name="Roe R.M."/>
            <person name="Vargo E.L."/>
            <person name="Vilcinskas A."/>
            <person name="Wang J."/>
            <person name="Bornberg-Bauer E."/>
            <person name="Korb J."/>
            <person name="Zhang G."/>
            <person name="Liebig J."/>
        </authorList>
    </citation>
    <scope>NUCLEOTIDE SEQUENCE [LARGE SCALE GENOMIC DNA]</scope>
    <source>
        <tissue evidence="12">Whole organism</tissue>
    </source>
</reference>
<evidence type="ECO:0000256" key="1">
    <source>
        <dbReference type="ARBA" id="ARBA00004123"/>
    </source>
</evidence>
<comment type="subcellular location">
    <subcellularLocation>
        <location evidence="1">Nucleus</location>
    </subcellularLocation>
</comment>
<evidence type="ECO:0000313" key="12">
    <source>
        <dbReference type="EMBL" id="KDR09976.1"/>
    </source>
</evidence>
<dbReference type="PANTHER" id="PTHR24399">
    <property type="entry name" value="ZINC FINGER AND BTB DOMAIN-CONTAINING"/>
    <property type="match status" value="1"/>
</dbReference>
<feature type="domain" description="C2H2-type" evidence="11">
    <location>
        <begin position="769"/>
        <end position="792"/>
    </location>
</feature>
<dbReference type="AlphaFoldDB" id="A0A067QYF8"/>
<gene>
    <name evidence="12" type="ORF">L798_15777</name>
</gene>
<evidence type="ECO:0000256" key="8">
    <source>
        <dbReference type="ARBA" id="ARBA00023242"/>
    </source>
</evidence>
<sequence length="792" mass="89042">MNTESETVNGINEENIQSGAISNDDCHNGELDTQFECKQEIHSEGEDEQTCVDKQQMTVNYTEVSIKEESNDPKGTTEDESMAVEALRQLGGMFESVPAPDQLPPQAAPEVGTQFHQHICSICGESFERKTDLGNHIVCHQVDRPHACRTCGSLFRRKADLQNHMVCHQVERPHRCPHCGADFQRPSSLTNHMKIHTYFPGRALLSSNMSTHSPVPNYFSQTTAPQPNQPIPTKVSFISLPSYNGWDVTYTCEPDSDPIADENVLAQNQNLQTPATSNHELNYQPMEPKHYPQISGISENIPQFDYGANSGPAISNISSPTTVAQHGNNNQTRCDINNFGNVTQVDYMTKDGNLNFSSEEYRETAVKIESMPYAPTVECSSTEETYTCPPVTEQPPVDTARRPHICRHCGLGFAREKALESHSRLHRDHWGSPIECDKCEEMFPEDISLRQHQETCLGKVARTSPQQLQTKRSKMIPCSVNPSTNVAQPAKLGKHACMECEKRFTTKQKLFRHMWIHRKRPYACEVCGISVADSGTLDEHRRTQHHAKTPYTCNKCGKTFARRQGLWEHGRLHAAKGTSGRSPFVCQYCGKCFSSRQGHLIHTRTHTGERPYGCRFCWKAFHDGGTLRKHERIHTGERPHVCPLCPRAFNQKVVLREHVRWVHAARNSQGCQLCGYVVGDREALCAHIVKHSDQLAAAAKAAKGKEEPPKTADAQNVSERVNPLELPAGLLQEPYNSSNYVFLPSDGLTSEPPDSDINHTSVVEIKTEYTCDMCQEVFKFRTELLDHVRIHI</sequence>
<feature type="domain" description="C2H2-type" evidence="11">
    <location>
        <begin position="146"/>
        <end position="173"/>
    </location>
</feature>
<dbReference type="EMBL" id="KK853196">
    <property type="protein sequence ID" value="KDR09976.1"/>
    <property type="molecule type" value="Genomic_DNA"/>
</dbReference>
<name>A0A067QYF8_ZOONE</name>
<dbReference type="OrthoDB" id="8117402at2759"/>
<dbReference type="GO" id="GO:0000978">
    <property type="term" value="F:RNA polymerase II cis-regulatory region sequence-specific DNA binding"/>
    <property type="evidence" value="ECO:0007669"/>
    <property type="project" value="TreeGrafter"/>
</dbReference>
<evidence type="ECO:0000259" key="11">
    <source>
        <dbReference type="PROSITE" id="PS50157"/>
    </source>
</evidence>
<feature type="domain" description="C2H2-type" evidence="11">
    <location>
        <begin position="522"/>
        <end position="550"/>
    </location>
</feature>
<feature type="region of interest" description="Disordered" evidence="10">
    <location>
        <begin position="1"/>
        <end position="27"/>
    </location>
</feature>
<dbReference type="eggNOG" id="KOG1721">
    <property type="taxonomic scope" value="Eukaryota"/>
</dbReference>
<dbReference type="PANTHER" id="PTHR24399:SF23">
    <property type="entry name" value="C2H2-TYPE DOMAIN-CONTAINING PROTEIN"/>
    <property type="match status" value="1"/>
</dbReference>